<feature type="transmembrane region" description="Helical" evidence="9">
    <location>
        <begin position="281"/>
        <end position="303"/>
    </location>
</feature>
<evidence type="ECO:0000256" key="9">
    <source>
        <dbReference type="SAM" id="Phobius"/>
    </source>
</evidence>
<keyword evidence="2" id="KW-0813">Transport</keyword>
<dbReference type="PANTHER" id="PTHR32024:SF1">
    <property type="entry name" value="KTR SYSTEM POTASSIUM UPTAKE PROTEIN B"/>
    <property type="match status" value="1"/>
</dbReference>
<evidence type="ECO:0000313" key="11">
    <source>
        <dbReference type="Proteomes" id="UP001585053"/>
    </source>
</evidence>
<keyword evidence="11" id="KW-1185">Reference proteome</keyword>
<feature type="transmembrane region" description="Helical" evidence="9">
    <location>
        <begin position="129"/>
        <end position="154"/>
    </location>
</feature>
<proteinExistence type="predicted"/>
<reference evidence="10 11" key="1">
    <citation type="submission" date="2024-01" db="EMBL/GenBank/DDBJ databases">
        <title>Genome mining of biosynthetic gene clusters to explore secondary metabolites of Streptomyces sp.</title>
        <authorList>
            <person name="Baig A."/>
            <person name="Ajitkumar Shintre N."/>
            <person name="Kumar H."/>
            <person name="Anbarasu A."/>
            <person name="Ramaiah S."/>
        </authorList>
    </citation>
    <scope>NUCLEOTIDE SEQUENCE [LARGE SCALE GENOMIC DNA]</scope>
    <source>
        <strain evidence="10 11">A01</strain>
    </source>
</reference>
<comment type="caution">
    <text evidence="10">The sequence shown here is derived from an EMBL/GenBank/DDBJ whole genome shotgun (WGS) entry which is preliminary data.</text>
</comment>
<organism evidence="10 11">
    <name type="scientific">Nocardiopsis alba</name>
    <dbReference type="NCBI Taxonomy" id="53437"/>
    <lineage>
        <taxon>Bacteria</taxon>
        <taxon>Bacillati</taxon>
        <taxon>Actinomycetota</taxon>
        <taxon>Actinomycetes</taxon>
        <taxon>Streptosporangiales</taxon>
        <taxon>Nocardiopsidaceae</taxon>
        <taxon>Nocardiopsis</taxon>
    </lineage>
</organism>
<evidence type="ECO:0000256" key="8">
    <source>
        <dbReference type="SAM" id="MobiDB-lite"/>
    </source>
</evidence>
<gene>
    <name evidence="10" type="ORF">VSQ78_09330</name>
</gene>
<feature type="transmembrane region" description="Helical" evidence="9">
    <location>
        <begin position="66"/>
        <end position="86"/>
    </location>
</feature>
<dbReference type="PANTHER" id="PTHR32024">
    <property type="entry name" value="TRK SYSTEM POTASSIUM UPTAKE PROTEIN TRKG-RELATED"/>
    <property type="match status" value="1"/>
</dbReference>
<evidence type="ECO:0000256" key="5">
    <source>
        <dbReference type="ARBA" id="ARBA00022989"/>
    </source>
</evidence>
<accession>A0ABV5DTK3</accession>
<feature type="transmembrane region" description="Helical" evidence="9">
    <location>
        <begin position="246"/>
        <end position="269"/>
    </location>
</feature>
<feature type="transmembrane region" description="Helical" evidence="9">
    <location>
        <begin position="401"/>
        <end position="424"/>
    </location>
</feature>
<feature type="transmembrane region" description="Helical" evidence="9">
    <location>
        <begin position="458"/>
        <end position="483"/>
    </location>
</feature>
<evidence type="ECO:0000256" key="2">
    <source>
        <dbReference type="ARBA" id="ARBA00022448"/>
    </source>
</evidence>
<keyword evidence="6" id="KW-0406">Ion transport</keyword>
<protein>
    <submittedName>
        <fullName evidence="10">Potassium transporter TrkG</fullName>
    </submittedName>
</protein>
<dbReference type="InterPro" id="IPR003445">
    <property type="entry name" value="Cat_transpt"/>
</dbReference>
<keyword evidence="5 9" id="KW-1133">Transmembrane helix</keyword>
<feature type="region of interest" description="Disordered" evidence="8">
    <location>
        <begin position="1"/>
        <end position="26"/>
    </location>
</feature>
<keyword evidence="3" id="KW-1003">Cell membrane</keyword>
<keyword evidence="4 9" id="KW-0812">Transmembrane</keyword>
<comment type="subcellular location">
    <subcellularLocation>
        <location evidence="1">Cell membrane</location>
        <topology evidence="1">Multi-pass membrane protein</topology>
    </subcellularLocation>
</comment>
<name>A0ABV5DTK3_9ACTN</name>
<feature type="transmembrane region" description="Helical" evidence="9">
    <location>
        <begin position="98"/>
        <end position="117"/>
    </location>
</feature>
<feature type="transmembrane region" description="Helical" evidence="9">
    <location>
        <begin position="180"/>
        <end position="200"/>
    </location>
</feature>
<sequence>MRGGAGGDGVRRRLGGNERPMNGTGERPLTRWWRSLPWPIRRRSGRFHVTEPGVAQREVGAWRKPARVFLTIFLMVNLAGTLLLMLPVSTTDGRGLDFVPALFTSTTSLAVCGLSVISVGHDLSVFGQVVLMVLMQVGGMGIMTLAAILGTAVIHRFGLRMQLNVQAETRSLWVGEVSGLVRRVAIIFLVVQTCVFLMIAPRMWLAYDMDPLQAAYSALFHAVSSFNNAGLSLYDDSMTRFSGDAFILLPIALAVILGGIGFPVIIELWRSMRRRERWSLHTKLTVTTSAVLIVAGVVLVTLMEWSNPSTLGGLHWWARLTDGFFHGVVPRSGGLNAVPTGEMRDSTLLLTIMLMFVGGGSAGTAGGIKVATLAVLFLVVLSEVRAHDNVHAFGRSLPSTVIRQSLSLVFLSASVVAFGTLLILRTTAFDFMQVLFEVVSAVGVVGLSTGITPDLPPWIQVLLAAFMVAGRIGPITFVTALAFRDRNRHYTFPQARPIIG</sequence>
<evidence type="ECO:0000313" key="10">
    <source>
        <dbReference type="EMBL" id="MFB8767904.1"/>
    </source>
</evidence>
<evidence type="ECO:0000256" key="4">
    <source>
        <dbReference type="ARBA" id="ARBA00022692"/>
    </source>
</evidence>
<evidence type="ECO:0000256" key="3">
    <source>
        <dbReference type="ARBA" id="ARBA00022475"/>
    </source>
</evidence>
<evidence type="ECO:0000256" key="7">
    <source>
        <dbReference type="ARBA" id="ARBA00023136"/>
    </source>
</evidence>
<evidence type="ECO:0000256" key="6">
    <source>
        <dbReference type="ARBA" id="ARBA00023065"/>
    </source>
</evidence>
<keyword evidence="7 9" id="KW-0472">Membrane</keyword>
<evidence type="ECO:0000256" key="1">
    <source>
        <dbReference type="ARBA" id="ARBA00004651"/>
    </source>
</evidence>
<dbReference type="Proteomes" id="UP001585053">
    <property type="component" value="Unassembled WGS sequence"/>
</dbReference>
<dbReference type="EMBL" id="JAYMRS010000002">
    <property type="protein sequence ID" value="MFB8767904.1"/>
    <property type="molecule type" value="Genomic_DNA"/>
</dbReference>
<feature type="transmembrane region" description="Helical" evidence="9">
    <location>
        <begin position="348"/>
        <end position="381"/>
    </location>
</feature>
<dbReference type="Pfam" id="PF02386">
    <property type="entry name" value="TrkH"/>
    <property type="match status" value="1"/>
</dbReference>